<evidence type="ECO:0000313" key="3">
    <source>
        <dbReference type="EMBL" id="CAE0448897.1"/>
    </source>
</evidence>
<reference evidence="3" key="1">
    <citation type="submission" date="2021-01" db="EMBL/GenBank/DDBJ databases">
        <authorList>
            <person name="Corre E."/>
            <person name="Pelletier E."/>
            <person name="Niang G."/>
            <person name="Scheremetjew M."/>
            <person name="Finn R."/>
            <person name="Kale V."/>
            <person name="Holt S."/>
            <person name="Cochrane G."/>
            <person name="Meng A."/>
            <person name="Brown T."/>
            <person name="Cohen L."/>
        </authorList>
    </citation>
    <scope>NUCLEOTIDE SEQUENCE</scope>
    <source>
        <strain evidence="3">GSBS06</strain>
    </source>
</reference>
<organism evidence="3">
    <name type="scientific">Aplanochytrium stocchinoi</name>
    <dbReference type="NCBI Taxonomy" id="215587"/>
    <lineage>
        <taxon>Eukaryota</taxon>
        <taxon>Sar</taxon>
        <taxon>Stramenopiles</taxon>
        <taxon>Bigyra</taxon>
        <taxon>Labyrinthulomycetes</taxon>
        <taxon>Thraustochytrida</taxon>
        <taxon>Thraustochytriidae</taxon>
        <taxon>Aplanochytrium</taxon>
    </lineage>
</organism>
<evidence type="ECO:0000256" key="1">
    <source>
        <dbReference type="ARBA" id="ARBA00006961"/>
    </source>
</evidence>
<dbReference type="NCBIfam" id="NF002999">
    <property type="entry name" value="PRK03767.1"/>
    <property type="match status" value="1"/>
</dbReference>
<protein>
    <recommendedName>
        <fullName evidence="2">Flavodoxin-like domain-containing protein</fullName>
    </recommendedName>
</protein>
<dbReference type="InterPro" id="IPR029039">
    <property type="entry name" value="Flavoprotein-like_sf"/>
</dbReference>
<dbReference type="FunFam" id="3.40.50.360:FF:000001">
    <property type="entry name" value="NAD(P)H dehydrogenase (Quinone) FQR1-like"/>
    <property type="match status" value="1"/>
</dbReference>
<dbReference type="GO" id="GO:0003955">
    <property type="term" value="F:NAD(P)H dehydrogenase (quinone) activity"/>
    <property type="evidence" value="ECO:0007669"/>
    <property type="project" value="InterPro"/>
</dbReference>
<dbReference type="GO" id="GO:0010181">
    <property type="term" value="F:FMN binding"/>
    <property type="evidence" value="ECO:0007669"/>
    <property type="project" value="InterPro"/>
</dbReference>
<proteinExistence type="inferred from homology"/>
<dbReference type="Gene3D" id="3.40.50.360">
    <property type="match status" value="1"/>
</dbReference>
<gene>
    <name evidence="3" type="ORF">ASTO00021_LOCUS18866</name>
</gene>
<dbReference type="NCBIfam" id="TIGR01755">
    <property type="entry name" value="flav_wrbA"/>
    <property type="match status" value="1"/>
</dbReference>
<dbReference type="InterPro" id="IPR008254">
    <property type="entry name" value="Flavodoxin/NO_synth"/>
</dbReference>
<dbReference type="PROSITE" id="PS50902">
    <property type="entry name" value="FLAVODOXIN_LIKE"/>
    <property type="match status" value="1"/>
</dbReference>
<dbReference type="InterPro" id="IPR005025">
    <property type="entry name" value="FMN_Rdtase-like_dom"/>
</dbReference>
<accession>A0A7S3V348</accession>
<dbReference type="InterPro" id="IPR010089">
    <property type="entry name" value="Flavoprotein_WrbA-like"/>
</dbReference>
<sequence>MAKKVFVIYYSMYGHILKMAESVKEGLEEAGVEAEIYQVDETLPEEVLGKMGAPPKADYPVIDPQMLTDADGFMFGIPTRFGMMAGQMKSFFDRTGQHWMQQSLAGKPAGIFVSTAQQGGGQETTALTTITQLTHHGMVFVPLGYQVPETMNNDGIRGGGPWGAGTLAGGDGSRQPTEVELSMAKKQGELFGKFVNRLA</sequence>
<name>A0A7S3V348_9STRA</name>
<dbReference type="PANTHER" id="PTHR30546:SF23">
    <property type="entry name" value="FLAVOPROTEIN-LIKE PROTEIN YCP4-RELATED"/>
    <property type="match status" value="1"/>
</dbReference>
<dbReference type="GO" id="GO:0016020">
    <property type="term" value="C:membrane"/>
    <property type="evidence" value="ECO:0007669"/>
    <property type="project" value="TreeGrafter"/>
</dbReference>
<dbReference type="EMBL" id="HBIN01026468">
    <property type="protein sequence ID" value="CAE0448897.1"/>
    <property type="molecule type" value="Transcribed_RNA"/>
</dbReference>
<dbReference type="Pfam" id="PF03358">
    <property type="entry name" value="FMN_red"/>
    <property type="match status" value="1"/>
</dbReference>
<dbReference type="PANTHER" id="PTHR30546">
    <property type="entry name" value="FLAVODOXIN-RELATED PROTEIN WRBA-RELATED"/>
    <property type="match status" value="1"/>
</dbReference>
<feature type="domain" description="Flavodoxin-like" evidence="2">
    <location>
        <begin position="5"/>
        <end position="191"/>
    </location>
</feature>
<dbReference type="SUPFAM" id="SSF52218">
    <property type="entry name" value="Flavoproteins"/>
    <property type="match status" value="1"/>
</dbReference>
<dbReference type="AlphaFoldDB" id="A0A7S3V348"/>
<comment type="similarity">
    <text evidence="1">Belongs to the WrbA family.</text>
</comment>
<evidence type="ECO:0000259" key="2">
    <source>
        <dbReference type="PROSITE" id="PS50902"/>
    </source>
</evidence>